<protein>
    <submittedName>
        <fullName evidence="4">Methyltransferase</fullName>
    </submittedName>
</protein>
<evidence type="ECO:0000259" key="3">
    <source>
        <dbReference type="Pfam" id="PF13649"/>
    </source>
</evidence>
<evidence type="ECO:0000256" key="1">
    <source>
        <dbReference type="ARBA" id="ARBA00022603"/>
    </source>
</evidence>
<sequence>MTGNHDDHTRNVYERHAAGFDRSRSKTLFEKPWLDRLCAIIPARGSILDIGCGTGRPIAGYLVGKGYDVTGIDYARPMLDIAAARFPSAAWVHADMRDFDLQRTFDAVIAWHSFFHLSPEEQRRCLPVLARHVTASGALMITIGPDTEAEATGTIEGEPVYHASLPEADYRQLLTSSDMEIVSLDRDRDDCGGATILIARKAG</sequence>
<evidence type="ECO:0000313" key="5">
    <source>
        <dbReference type="Proteomes" id="UP000613582"/>
    </source>
</evidence>
<dbReference type="EMBL" id="BMGH01000001">
    <property type="protein sequence ID" value="GGD03670.1"/>
    <property type="molecule type" value="Genomic_DNA"/>
</dbReference>
<dbReference type="SUPFAM" id="SSF53335">
    <property type="entry name" value="S-adenosyl-L-methionine-dependent methyltransferases"/>
    <property type="match status" value="1"/>
</dbReference>
<dbReference type="GO" id="GO:0008168">
    <property type="term" value="F:methyltransferase activity"/>
    <property type="evidence" value="ECO:0007669"/>
    <property type="project" value="UniProtKB-KW"/>
</dbReference>
<dbReference type="Gene3D" id="3.40.50.150">
    <property type="entry name" value="Vaccinia Virus protein VP39"/>
    <property type="match status" value="1"/>
</dbReference>
<reference evidence="4" key="2">
    <citation type="submission" date="2020-09" db="EMBL/GenBank/DDBJ databases">
        <authorList>
            <person name="Sun Q."/>
            <person name="Zhou Y."/>
        </authorList>
    </citation>
    <scope>NUCLEOTIDE SEQUENCE</scope>
    <source>
        <strain evidence="4">CGMCC 1.12921</strain>
    </source>
</reference>
<dbReference type="PANTHER" id="PTHR43861">
    <property type="entry name" value="TRANS-ACONITATE 2-METHYLTRANSFERASE-RELATED"/>
    <property type="match status" value="1"/>
</dbReference>
<dbReference type="PANTHER" id="PTHR43861:SF1">
    <property type="entry name" value="TRANS-ACONITATE 2-METHYLTRANSFERASE"/>
    <property type="match status" value="1"/>
</dbReference>
<organism evidence="4 5">
    <name type="scientific">Aquisalinus flavus</name>
    <dbReference type="NCBI Taxonomy" id="1526572"/>
    <lineage>
        <taxon>Bacteria</taxon>
        <taxon>Pseudomonadati</taxon>
        <taxon>Pseudomonadota</taxon>
        <taxon>Alphaproteobacteria</taxon>
        <taxon>Parvularculales</taxon>
        <taxon>Parvularculaceae</taxon>
        <taxon>Aquisalinus</taxon>
    </lineage>
</organism>
<dbReference type="CDD" id="cd02440">
    <property type="entry name" value="AdoMet_MTases"/>
    <property type="match status" value="1"/>
</dbReference>
<dbReference type="RefSeq" id="WP_188160247.1">
    <property type="nucleotide sequence ID" value="NZ_BMGH01000001.1"/>
</dbReference>
<evidence type="ECO:0000256" key="2">
    <source>
        <dbReference type="ARBA" id="ARBA00022679"/>
    </source>
</evidence>
<keyword evidence="2" id="KW-0808">Transferase</keyword>
<dbReference type="AlphaFoldDB" id="A0A8J2V1R7"/>
<evidence type="ECO:0000313" key="4">
    <source>
        <dbReference type="EMBL" id="GGD03670.1"/>
    </source>
</evidence>
<reference evidence="4" key="1">
    <citation type="journal article" date="2014" name="Int. J. Syst. Evol. Microbiol.">
        <title>Complete genome sequence of Corynebacterium casei LMG S-19264T (=DSM 44701T), isolated from a smear-ripened cheese.</title>
        <authorList>
            <consortium name="US DOE Joint Genome Institute (JGI-PGF)"/>
            <person name="Walter F."/>
            <person name="Albersmeier A."/>
            <person name="Kalinowski J."/>
            <person name="Ruckert C."/>
        </authorList>
    </citation>
    <scope>NUCLEOTIDE SEQUENCE</scope>
    <source>
        <strain evidence="4">CGMCC 1.12921</strain>
    </source>
</reference>
<comment type="caution">
    <text evidence="4">The sequence shown here is derived from an EMBL/GenBank/DDBJ whole genome shotgun (WGS) entry which is preliminary data.</text>
</comment>
<name>A0A8J2V1R7_9PROT</name>
<keyword evidence="5" id="KW-1185">Reference proteome</keyword>
<gene>
    <name evidence="4" type="ORF">GCM10011342_10810</name>
</gene>
<dbReference type="GO" id="GO:0032259">
    <property type="term" value="P:methylation"/>
    <property type="evidence" value="ECO:0007669"/>
    <property type="project" value="UniProtKB-KW"/>
</dbReference>
<dbReference type="Pfam" id="PF13649">
    <property type="entry name" value="Methyltransf_25"/>
    <property type="match status" value="1"/>
</dbReference>
<dbReference type="InterPro" id="IPR029063">
    <property type="entry name" value="SAM-dependent_MTases_sf"/>
</dbReference>
<keyword evidence="1 4" id="KW-0489">Methyltransferase</keyword>
<feature type="domain" description="Methyltransferase" evidence="3">
    <location>
        <begin position="47"/>
        <end position="137"/>
    </location>
</feature>
<dbReference type="InterPro" id="IPR041698">
    <property type="entry name" value="Methyltransf_25"/>
</dbReference>
<dbReference type="Proteomes" id="UP000613582">
    <property type="component" value="Unassembled WGS sequence"/>
</dbReference>
<proteinExistence type="predicted"/>
<accession>A0A8J2V1R7</accession>